<organism evidence="1 2">
    <name type="scientific">Hoylesella oralis ATCC 33269</name>
    <dbReference type="NCBI Taxonomy" id="873533"/>
    <lineage>
        <taxon>Bacteria</taxon>
        <taxon>Pseudomonadati</taxon>
        <taxon>Bacteroidota</taxon>
        <taxon>Bacteroidia</taxon>
        <taxon>Bacteroidales</taxon>
        <taxon>Prevotellaceae</taxon>
        <taxon>Hoylesella</taxon>
    </lineage>
</organism>
<dbReference type="EMBL" id="AEPE02000003">
    <property type="protein sequence ID" value="EFZ37445.1"/>
    <property type="molecule type" value="Genomic_DNA"/>
</dbReference>
<dbReference type="Proteomes" id="UP000005580">
    <property type="component" value="Unassembled WGS sequence"/>
</dbReference>
<dbReference type="HOGENOM" id="CLU_3294417_0_0_10"/>
<keyword evidence="2" id="KW-1185">Reference proteome</keyword>
<evidence type="ECO:0000313" key="2">
    <source>
        <dbReference type="Proteomes" id="UP000005580"/>
    </source>
</evidence>
<evidence type="ECO:0000313" key="1">
    <source>
        <dbReference type="EMBL" id="EFZ37445.1"/>
    </source>
</evidence>
<accession>E7RP02</accession>
<sequence>MFLVAMDRNLVVTGMNLALTTFQKMDVVQEKLQKSMPAVI</sequence>
<proteinExistence type="predicted"/>
<gene>
    <name evidence="1" type="ORF">HMPREF0663_10903</name>
</gene>
<comment type="caution">
    <text evidence="1">The sequence shown here is derived from an EMBL/GenBank/DDBJ whole genome shotgun (WGS) entry which is preliminary data.</text>
</comment>
<name>E7RP02_9BACT</name>
<protein>
    <submittedName>
        <fullName evidence="1">Uncharacterized protein</fullName>
    </submittedName>
</protein>
<dbReference type="AlphaFoldDB" id="E7RP02"/>
<reference evidence="1" key="1">
    <citation type="submission" date="2011-01" db="EMBL/GenBank/DDBJ databases">
        <authorList>
            <person name="Muzny D."/>
            <person name="Qin X."/>
            <person name="Buhay C."/>
            <person name="Dugan-Rocha S."/>
            <person name="Ding Y."/>
            <person name="Chen G."/>
            <person name="Hawes A."/>
            <person name="Holder M."/>
            <person name="Jhangiani S."/>
            <person name="Johnson A."/>
            <person name="Khan Z."/>
            <person name="Li Z."/>
            <person name="Liu W."/>
            <person name="Liu X."/>
            <person name="Perez L."/>
            <person name="Shen H."/>
            <person name="Wang Q."/>
            <person name="Watt J."/>
            <person name="Xi L."/>
            <person name="Xin Y."/>
            <person name="Zhou J."/>
            <person name="Deng J."/>
            <person name="Jiang H."/>
            <person name="Liu Y."/>
            <person name="Qu J."/>
            <person name="Song X.-Z."/>
            <person name="Zhang L."/>
            <person name="Villasana D."/>
            <person name="Johnson A."/>
            <person name="Liu J."/>
            <person name="Liyanage D."/>
            <person name="Lorensuhewa L."/>
            <person name="Robinson T."/>
            <person name="Song A."/>
            <person name="Song B.-B."/>
            <person name="Dinh H."/>
            <person name="Thornton R."/>
            <person name="Coyle M."/>
            <person name="Francisco L."/>
            <person name="Jackson L."/>
            <person name="Javaid M."/>
            <person name="Korchina V."/>
            <person name="Kovar C."/>
            <person name="Mata R."/>
            <person name="Mathew T."/>
            <person name="Ngo R."/>
            <person name="Nguyen L."/>
            <person name="Nguyen N."/>
            <person name="Okwuonu G."/>
            <person name="Ongeri F."/>
            <person name="Pham C."/>
            <person name="Simmons D."/>
            <person name="Wilczek-Boney K."/>
            <person name="Hale W."/>
            <person name="Jakkamsetti A."/>
            <person name="Pham P."/>
            <person name="Ruth R."/>
            <person name="San Lucas F."/>
            <person name="Warren J."/>
            <person name="Zhang J."/>
            <person name="Zhao Z."/>
            <person name="Zhou C."/>
            <person name="Zhu D."/>
            <person name="Lee S."/>
            <person name="Bess C."/>
            <person name="Blankenburg K."/>
            <person name="Forbes L."/>
            <person name="Fu Q."/>
            <person name="Gubbala S."/>
            <person name="Hirani K."/>
            <person name="Jayaseelan J.C."/>
            <person name="Lara F."/>
            <person name="Munidasa M."/>
            <person name="Palculict T."/>
            <person name="Patil S."/>
            <person name="Pu L.-L."/>
            <person name="Saada N."/>
            <person name="Tang L."/>
            <person name="Weissenberger G."/>
            <person name="Zhu Y."/>
            <person name="Hemphill L."/>
            <person name="Shang Y."/>
            <person name="Youmans B."/>
            <person name="Ayvaz T."/>
            <person name="Ross M."/>
            <person name="Santibanez J."/>
            <person name="Aqrawi P."/>
            <person name="Gross S."/>
            <person name="Joshi V."/>
            <person name="Fowler G."/>
            <person name="Nazareth L."/>
            <person name="Reid J."/>
            <person name="Worley K."/>
            <person name="Petrosino J."/>
            <person name="Highlander S."/>
            <person name="Gibbs R."/>
        </authorList>
    </citation>
    <scope>NUCLEOTIDE SEQUENCE [LARGE SCALE GENOMIC DNA]</scope>
    <source>
        <strain evidence="1">ATCC 33269</strain>
    </source>
</reference>